<dbReference type="Proteomes" id="UP000054560">
    <property type="component" value="Unassembled WGS sequence"/>
</dbReference>
<reference evidence="3 4" key="1">
    <citation type="submission" date="2011-02" db="EMBL/GenBank/DDBJ databases">
        <title>The Genome Sequence of Sphaeroforma arctica JP610.</title>
        <authorList>
            <consortium name="The Broad Institute Genome Sequencing Platform"/>
            <person name="Russ C."/>
            <person name="Cuomo C."/>
            <person name="Young S.K."/>
            <person name="Zeng Q."/>
            <person name="Gargeya S."/>
            <person name="Alvarado L."/>
            <person name="Berlin A."/>
            <person name="Chapman S.B."/>
            <person name="Chen Z."/>
            <person name="Freedman E."/>
            <person name="Gellesch M."/>
            <person name="Goldberg J."/>
            <person name="Griggs A."/>
            <person name="Gujja S."/>
            <person name="Heilman E."/>
            <person name="Heiman D."/>
            <person name="Howarth C."/>
            <person name="Mehta T."/>
            <person name="Neiman D."/>
            <person name="Pearson M."/>
            <person name="Roberts A."/>
            <person name="Saif S."/>
            <person name="Shea T."/>
            <person name="Shenoy N."/>
            <person name="Sisk P."/>
            <person name="Stolte C."/>
            <person name="Sykes S."/>
            <person name="White J."/>
            <person name="Yandava C."/>
            <person name="Burger G."/>
            <person name="Gray M.W."/>
            <person name="Holland P.W.H."/>
            <person name="King N."/>
            <person name="Lang F.B.F."/>
            <person name="Roger A.J."/>
            <person name="Ruiz-Trillo I."/>
            <person name="Haas B."/>
            <person name="Nusbaum C."/>
            <person name="Birren B."/>
        </authorList>
    </citation>
    <scope>NUCLEOTIDE SEQUENCE [LARGE SCALE GENOMIC DNA]</scope>
    <source>
        <strain evidence="3 4">JP610</strain>
    </source>
</reference>
<feature type="compositionally biased region" description="Polar residues" evidence="2">
    <location>
        <begin position="235"/>
        <end position="244"/>
    </location>
</feature>
<dbReference type="EMBL" id="KQ241631">
    <property type="protein sequence ID" value="KNC86878.1"/>
    <property type="molecule type" value="Genomic_DNA"/>
</dbReference>
<dbReference type="AlphaFoldDB" id="A0A0L0GEZ4"/>
<evidence type="ECO:0000256" key="2">
    <source>
        <dbReference type="SAM" id="MobiDB-lite"/>
    </source>
</evidence>
<protein>
    <submittedName>
        <fullName evidence="3">Uncharacterized protein</fullName>
    </submittedName>
</protein>
<proteinExistence type="predicted"/>
<evidence type="ECO:0000313" key="3">
    <source>
        <dbReference type="EMBL" id="KNC86878.1"/>
    </source>
</evidence>
<dbReference type="GeneID" id="25901477"/>
<name>A0A0L0GEZ4_9EUKA</name>
<feature type="coiled-coil region" evidence="1">
    <location>
        <begin position="77"/>
        <end position="111"/>
    </location>
</feature>
<organism evidence="3 4">
    <name type="scientific">Sphaeroforma arctica JP610</name>
    <dbReference type="NCBI Taxonomy" id="667725"/>
    <lineage>
        <taxon>Eukaryota</taxon>
        <taxon>Ichthyosporea</taxon>
        <taxon>Ichthyophonida</taxon>
        <taxon>Sphaeroforma</taxon>
    </lineage>
</organism>
<evidence type="ECO:0000313" key="4">
    <source>
        <dbReference type="Proteomes" id="UP000054560"/>
    </source>
</evidence>
<dbReference type="RefSeq" id="XP_014160780.1">
    <property type="nucleotide sequence ID" value="XM_014305305.1"/>
</dbReference>
<sequence length="286" mass="32765">MYIHMANTDAQSDLTRIRRDRANLSTEFDTIRNVSAKQSDSIADLNVDIARLRQECHTILTERITANTARDLTQSDYDQHTIKHNSLVNDLERIRNERSTLITERDQLATELDHIRSERATLITERNQAQSSYTDITIERDNIHRNLTRMQDINITTTTEHTTLQNDLAHIRRERDTYFEEREEARFVLIQAQEHSTTSPTLTLKLPTPLSVRLTPLLKPTSIACAMTATHTALTSPNNNTNMHNFYKRPSPKTRTSPLPPHSSMTNSLPFRQNSLPLIPTASVNS</sequence>
<keyword evidence="4" id="KW-1185">Reference proteome</keyword>
<accession>A0A0L0GEZ4</accession>
<dbReference type="OrthoDB" id="8950604at2759"/>
<feature type="region of interest" description="Disordered" evidence="2">
    <location>
        <begin position="235"/>
        <end position="286"/>
    </location>
</feature>
<feature type="compositionally biased region" description="Polar residues" evidence="2">
    <location>
        <begin position="253"/>
        <end position="286"/>
    </location>
</feature>
<dbReference type="Gene3D" id="6.10.250.3110">
    <property type="match status" value="1"/>
</dbReference>
<keyword evidence="1" id="KW-0175">Coiled coil</keyword>
<gene>
    <name evidence="3" type="ORF">SARC_00973</name>
</gene>
<evidence type="ECO:0000256" key="1">
    <source>
        <dbReference type="SAM" id="Coils"/>
    </source>
</evidence>